<gene>
    <name evidence="1" type="ORF">GHK86_15890</name>
</gene>
<sequence>MKKRRVTLNLDEDVVDALTATTGGRSLSAAANDALRQAVATEAHRGALSRWLDELDALHGRATPEETDAIEAFVEEVARSSTSPGVA</sequence>
<keyword evidence="2" id="KW-1185">Reference proteome</keyword>
<evidence type="ECO:0000313" key="1">
    <source>
        <dbReference type="EMBL" id="MST34196.1"/>
    </source>
</evidence>
<organism evidence="1 2">
    <name type="scientific">Acidiferrimicrobium australe</name>
    <dbReference type="NCBI Taxonomy" id="2664430"/>
    <lineage>
        <taxon>Bacteria</taxon>
        <taxon>Bacillati</taxon>
        <taxon>Actinomycetota</taxon>
        <taxon>Acidimicrobiia</taxon>
        <taxon>Acidimicrobiales</taxon>
        <taxon>Acidimicrobiaceae</taxon>
        <taxon>Acidiferrimicrobium</taxon>
    </lineage>
</organism>
<name>A0ABW9QXY0_9ACTN</name>
<accession>A0ABW9QXY0</accession>
<dbReference type="EMBL" id="WJHE01000892">
    <property type="protein sequence ID" value="MST34196.1"/>
    <property type="molecule type" value="Genomic_DNA"/>
</dbReference>
<reference evidence="1 2" key="1">
    <citation type="submission" date="2019-11" db="EMBL/GenBank/DDBJ databases">
        <title>Acidiferrimicrobium australis gen. nov., sp. nov., an acidophilic and obligately heterotrophic, member of the Actinobacteria that catalyses dissimilatory oxido- reduction of iron isolated from metal-rich acidic water in Chile.</title>
        <authorList>
            <person name="Gonzalez D."/>
            <person name="Huber K."/>
            <person name="Hedrich S."/>
            <person name="Rojas-Villalobos C."/>
            <person name="Quatrini R."/>
            <person name="Dinamarca M.A."/>
            <person name="Schwarz A."/>
            <person name="Canales C."/>
            <person name="Nancucheo I."/>
        </authorList>
    </citation>
    <scope>NUCLEOTIDE SEQUENCE [LARGE SCALE GENOMIC DNA]</scope>
    <source>
        <strain evidence="1 2">USS-CCA1</strain>
    </source>
</reference>
<protein>
    <recommendedName>
        <fullName evidence="3">Ribbon-helix-helix protein, CopG family</fullName>
    </recommendedName>
</protein>
<evidence type="ECO:0008006" key="3">
    <source>
        <dbReference type="Google" id="ProtNLM"/>
    </source>
</evidence>
<dbReference type="Proteomes" id="UP000437736">
    <property type="component" value="Unassembled WGS sequence"/>
</dbReference>
<evidence type="ECO:0000313" key="2">
    <source>
        <dbReference type="Proteomes" id="UP000437736"/>
    </source>
</evidence>
<proteinExistence type="predicted"/>
<comment type="caution">
    <text evidence="1">The sequence shown here is derived from an EMBL/GenBank/DDBJ whole genome shotgun (WGS) entry which is preliminary data.</text>
</comment>